<evidence type="ECO:0000313" key="16">
    <source>
        <dbReference type="Proteomes" id="UP001179600"/>
    </source>
</evidence>
<evidence type="ECO:0000256" key="7">
    <source>
        <dbReference type="ARBA" id="ARBA00022603"/>
    </source>
</evidence>
<feature type="domain" description="Ribosomal RNA small subunit methyltransferase E methyltransferase" evidence="13">
    <location>
        <begin position="75"/>
        <end position="245"/>
    </location>
</feature>
<evidence type="ECO:0000313" key="15">
    <source>
        <dbReference type="EMBL" id="WCG22919.1"/>
    </source>
</evidence>
<keyword evidence="9 12" id="KW-0949">S-adenosyl-L-methionine</keyword>
<dbReference type="SUPFAM" id="SSF88697">
    <property type="entry name" value="PUA domain-like"/>
    <property type="match status" value="1"/>
</dbReference>
<dbReference type="NCBIfam" id="TIGR00046">
    <property type="entry name" value="RsmE family RNA methyltransferase"/>
    <property type="match status" value="1"/>
</dbReference>
<accession>A0AAE9XP36</accession>
<keyword evidence="6 12" id="KW-0698">rRNA processing</keyword>
<name>A0AAE9XP36_9ENTE</name>
<dbReference type="SUPFAM" id="SSF75217">
    <property type="entry name" value="alpha/beta knot"/>
    <property type="match status" value="1"/>
</dbReference>
<evidence type="ECO:0000256" key="9">
    <source>
        <dbReference type="ARBA" id="ARBA00022691"/>
    </source>
</evidence>
<comment type="subcellular location">
    <subcellularLocation>
        <location evidence="1 12">Cytoplasm</location>
    </subcellularLocation>
</comment>
<dbReference type="GO" id="GO:0070042">
    <property type="term" value="F:rRNA (uridine-N3-)-methyltransferase activity"/>
    <property type="evidence" value="ECO:0007669"/>
    <property type="project" value="TreeGrafter"/>
</dbReference>
<evidence type="ECO:0000256" key="4">
    <source>
        <dbReference type="ARBA" id="ARBA00013673"/>
    </source>
</evidence>
<evidence type="ECO:0000256" key="10">
    <source>
        <dbReference type="ARBA" id="ARBA00025699"/>
    </source>
</evidence>
<dbReference type="NCBIfam" id="NF008691">
    <property type="entry name" value="PRK11713.1-4"/>
    <property type="match status" value="1"/>
</dbReference>
<dbReference type="InterPro" id="IPR006700">
    <property type="entry name" value="RsmE"/>
</dbReference>
<evidence type="ECO:0000256" key="1">
    <source>
        <dbReference type="ARBA" id="ARBA00004496"/>
    </source>
</evidence>
<evidence type="ECO:0000256" key="11">
    <source>
        <dbReference type="ARBA" id="ARBA00047944"/>
    </source>
</evidence>
<evidence type="ECO:0000256" key="12">
    <source>
        <dbReference type="PIRNR" id="PIRNR015601"/>
    </source>
</evidence>
<dbReference type="InterPro" id="IPR046886">
    <property type="entry name" value="RsmE_MTase_dom"/>
</dbReference>
<keyword evidence="7 12" id="KW-0489">Methyltransferase</keyword>
<dbReference type="InterPro" id="IPR029026">
    <property type="entry name" value="tRNA_m1G_MTases_N"/>
</dbReference>
<dbReference type="EMBL" id="CP116507">
    <property type="protein sequence ID" value="WCG22919.1"/>
    <property type="molecule type" value="Genomic_DNA"/>
</dbReference>
<dbReference type="Gene3D" id="3.40.1280.10">
    <property type="match status" value="1"/>
</dbReference>
<keyword evidence="8 12" id="KW-0808">Transferase</keyword>
<dbReference type="RefSeq" id="WP_272163451.1">
    <property type="nucleotide sequence ID" value="NZ_CP116507.1"/>
</dbReference>
<evidence type="ECO:0000259" key="13">
    <source>
        <dbReference type="Pfam" id="PF04452"/>
    </source>
</evidence>
<dbReference type="PANTHER" id="PTHR30027:SF3">
    <property type="entry name" value="16S RRNA (URACIL(1498)-N(3))-METHYLTRANSFERASE"/>
    <property type="match status" value="1"/>
</dbReference>
<evidence type="ECO:0000256" key="5">
    <source>
        <dbReference type="ARBA" id="ARBA00022490"/>
    </source>
</evidence>
<dbReference type="Pfam" id="PF04452">
    <property type="entry name" value="Methyltrans_RNA"/>
    <property type="match status" value="1"/>
</dbReference>
<dbReference type="Pfam" id="PF20260">
    <property type="entry name" value="PUA_4"/>
    <property type="match status" value="1"/>
</dbReference>
<dbReference type="PIRSF" id="PIRSF015601">
    <property type="entry name" value="MTase_slr0722"/>
    <property type="match status" value="1"/>
</dbReference>
<comment type="function">
    <text evidence="10 12">Specifically methylates the N3 position of the uracil ring of uridine 1498 (m3U1498) in 16S rRNA. Acts on the fully assembled 30S ribosomal subunit.</text>
</comment>
<dbReference type="EC" id="2.1.1.193" evidence="3 12"/>
<dbReference type="CDD" id="cd18084">
    <property type="entry name" value="RsmE-like"/>
    <property type="match status" value="1"/>
</dbReference>
<evidence type="ECO:0000256" key="2">
    <source>
        <dbReference type="ARBA" id="ARBA00005528"/>
    </source>
</evidence>
<comment type="similarity">
    <text evidence="2 12">Belongs to the RNA methyltransferase RsmE family.</text>
</comment>
<evidence type="ECO:0000256" key="8">
    <source>
        <dbReference type="ARBA" id="ARBA00022679"/>
    </source>
</evidence>
<organism evidence="15 16">
    <name type="scientific">Vagococcus lutrae</name>
    <dbReference type="NCBI Taxonomy" id="81947"/>
    <lineage>
        <taxon>Bacteria</taxon>
        <taxon>Bacillati</taxon>
        <taxon>Bacillota</taxon>
        <taxon>Bacilli</taxon>
        <taxon>Lactobacillales</taxon>
        <taxon>Enterococcaceae</taxon>
        <taxon>Vagococcus</taxon>
    </lineage>
</organism>
<comment type="catalytic activity">
    <reaction evidence="11 12">
        <text>uridine(1498) in 16S rRNA + S-adenosyl-L-methionine = N(3)-methyluridine(1498) in 16S rRNA + S-adenosyl-L-homocysteine + H(+)</text>
        <dbReference type="Rhea" id="RHEA:42920"/>
        <dbReference type="Rhea" id="RHEA-COMP:10283"/>
        <dbReference type="Rhea" id="RHEA-COMP:10284"/>
        <dbReference type="ChEBI" id="CHEBI:15378"/>
        <dbReference type="ChEBI" id="CHEBI:57856"/>
        <dbReference type="ChEBI" id="CHEBI:59789"/>
        <dbReference type="ChEBI" id="CHEBI:65315"/>
        <dbReference type="ChEBI" id="CHEBI:74502"/>
        <dbReference type="EC" id="2.1.1.193"/>
    </reaction>
</comment>
<dbReference type="Proteomes" id="UP001179600">
    <property type="component" value="Chromosome"/>
</dbReference>
<reference evidence="15" key="1">
    <citation type="submission" date="2023-01" db="EMBL/GenBank/DDBJ databases">
        <title>Oxazolidinone resistance genes in florfenicol resistant enterococci from beef cattle and veal calves at slaughter.</title>
        <authorList>
            <person name="Biggel M."/>
        </authorList>
    </citation>
    <scope>NUCLEOTIDE SEQUENCE</scope>
    <source>
        <strain evidence="15">K204-1</strain>
    </source>
</reference>
<dbReference type="GO" id="GO:0005737">
    <property type="term" value="C:cytoplasm"/>
    <property type="evidence" value="ECO:0007669"/>
    <property type="project" value="UniProtKB-SubCell"/>
</dbReference>
<evidence type="ECO:0000256" key="6">
    <source>
        <dbReference type="ARBA" id="ARBA00022552"/>
    </source>
</evidence>
<dbReference type="AlphaFoldDB" id="A0AAE9XP36"/>
<dbReference type="InterPro" id="IPR015947">
    <property type="entry name" value="PUA-like_sf"/>
</dbReference>
<keyword evidence="5 12" id="KW-0963">Cytoplasm</keyword>
<feature type="domain" description="Ribosomal RNA small subunit methyltransferase E PUA-like" evidence="14">
    <location>
        <begin position="21"/>
        <end position="59"/>
    </location>
</feature>
<sequence length="252" mass="28626">MQRYFMKEKDFESADALIRVPDEHYHHMVNVMRMKIGDECYFVYSEGQTWRVKVREVTPECVFVSKEEFITKSSEMPVDVTLFCGFSKGDKLEWITQKATELGAFEIIGFPAKTSVVKWNDKKRLAKEQRLAKIATEAAEQSHRQRVPSITLLSDTKELIQRVAEYDVVLIAYEESAKQGEMTQLSRTLNQLKVGMRVACVFGPEGGLTPQEVQQLTETGALACGLGPRILRTETAPLYLLSAISYQLEMQG</sequence>
<protein>
    <recommendedName>
        <fullName evidence="4 12">Ribosomal RNA small subunit methyltransferase E</fullName>
        <ecNumber evidence="3 12">2.1.1.193</ecNumber>
    </recommendedName>
</protein>
<evidence type="ECO:0000259" key="14">
    <source>
        <dbReference type="Pfam" id="PF20260"/>
    </source>
</evidence>
<gene>
    <name evidence="15" type="ORF">PML95_01350</name>
</gene>
<dbReference type="PANTHER" id="PTHR30027">
    <property type="entry name" value="RIBOSOMAL RNA SMALL SUBUNIT METHYLTRANSFERASE E"/>
    <property type="match status" value="1"/>
</dbReference>
<evidence type="ECO:0000256" key="3">
    <source>
        <dbReference type="ARBA" id="ARBA00012328"/>
    </source>
</evidence>
<proteinExistence type="inferred from homology"/>
<dbReference type="GO" id="GO:0070475">
    <property type="term" value="P:rRNA base methylation"/>
    <property type="evidence" value="ECO:0007669"/>
    <property type="project" value="TreeGrafter"/>
</dbReference>
<dbReference type="InterPro" id="IPR029028">
    <property type="entry name" value="Alpha/beta_knot_MTases"/>
</dbReference>
<dbReference type="InterPro" id="IPR046887">
    <property type="entry name" value="RsmE_PUA-like"/>
</dbReference>